<feature type="region of interest" description="Disordered" evidence="5">
    <location>
        <begin position="112"/>
        <end position="134"/>
    </location>
</feature>
<dbReference type="InterPro" id="IPR011545">
    <property type="entry name" value="DEAD/DEAH_box_helicase_dom"/>
</dbReference>
<reference evidence="7" key="2">
    <citation type="submission" date="2025-09" db="UniProtKB">
        <authorList>
            <consortium name="Ensembl"/>
        </authorList>
    </citation>
    <scope>IDENTIFICATION</scope>
</reference>
<keyword evidence="3" id="KW-0347">Helicase</keyword>
<protein>
    <recommendedName>
        <fullName evidence="6">Helicase ATP-binding domain-containing protein</fullName>
    </recommendedName>
</protein>
<feature type="region of interest" description="Disordered" evidence="5">
    <location>
        <begin position="1"/>
        <end position="23"/>
    </location>
</feature>
<dbReference type="GO" id="GO:0003724">
    <property type="term" value="F:RNA helicase activity"/>
    <property type="evidence" value="ECO:0007669"/>
    <property type="project" value="TreeGrafter"/>
</dbReference>
<dbReference type="AlphaFoldDB" id="A0A803VZH9"/>
<evidence type="ECO:0000259" key="6">
    <source>
        <dbReference type="PROSITE" id="PS51192"/>
    </source>
</evidence>
<organism evidence="7 8">
    <name type="scientific">Ficedula albicollis</name>
    <name type="common">Collared flycatcher</name>
    <name type="synonym">Muscicapa albicollis</name>
    <dbReference type="NCBI Taxonomy" id="59894"/>
    <lineage>
        <taxon>Eukaryota</taxon>
        <taxon>Metazoa</taxon>
        <taxon>Chordata</taxon>
        <taxon>Craniata</taxon>
        <taxon>Vertebrata</taxon>
        <taxon>Euteleostomi</taxon>
        <taxon>Archelosauria</taxon>
        <taxon>Archosauria</taxon>
        <taxon>Dinosauria</taxon>
        <taxon>Saurischia</taxon>
        <taxon>Theropoda</taxon>
        <taxon>Coelurosauria</taxon>
        <taxon>Aves</taxon>
        <taxon>Neognathae</taxon>
        <taxon>Neoaves</taxon>
        <taxon>Telluraves</taxon>
        <taxon>Australaves</taxon>
        <taxon>Passeriformes</taxon>
        <taxon>Muscicapidae</taxon>
        <taxon>Ficedula</taxon>
    </lineage>
</organism>
<dbReference type="GO" id="GO:0005829">
    <property type="term" value="C:cytosol"/>
    <property type="evidence" value="ECO:0007669"/>
    <property type="project" value="TreeGrafter"/>
</dbReference>
<dbReference type="GO" id="GO:0005524">
    <property type="term" value="F:ATP binding"/>
    <property type="evidence" value="ECO:0007669"/>
    <property type="project" value="UniProtKB-KW"/>
</dbReference>
<name>A0A803VZH9_FICAL</name>
<proteinExistence type="predicted"/>
<dbReference type="Proteomes" id="UP000016665">
    <property type="component" value="Unplaced"/>
</dbReference>
<dbReference type="SUPFAM" id="SSF52540">
    <property type="entry name" value="P-loop containing nucleoside triphosphate hydrolases"/>
    <property type="match status" value="1"/>
</dbReference>
<dbReference type="GeneTree" id="ENSGT00940000153889"/>
<reference evidence="7" key="1">
    <citation type="submission" date="2025-08" db="UniProtKB">
        <authorList>
            <consortium name="Ensembl"/>
        </authorList>
    </citation>
    <scope>IDENTIFICATION</scope>
</reference>
<dbReference type="InterPro" id="IPR050079">
    <property type="entry name" value="DEAD_box_RNA_helicase"/>
</dbReference>
<dbReference type="PROSITE" id="PS51192">
    <property type="entry name" value="HELICASE_ATP_BIND_1"/>
    <property type="match status" value="1"/>
</dbReference>
<dbReference type="InterPro" id="IPR027417">
    <property type="entry name" value="P-loop_NTPase"/>
</dbReference>
<keyword evidence="1" id="KW-0547">Nucleotide-binding</keyword>
<dbReference type="GO" id="GO:0003676">
    <property type="term" value="F:nucleic acid binding"/>
    <property type="evidence" value="ECO:0007669"/>
    <property type="project" value="InterPro"/>
</dbReference>
<dbReference type="PANTHER" id="PTHR47959">
    <property type="entry name" value="ATP-DEPENDENT RNA HELICASE RHLE-RELATED"/>
    <property type="match status" value="1"/>
</dbReference>
<dbReference type="PANTHER" id="PTHR47959:SF1">
    <property type="entry name" value="ATP-DEPENDENT RNA HELICASE DBPA"/>
    <property type="match status" value="1"/>
</dbReference>
<evidence type="ECO:0000313" key="7">
    <source>
        <dbReference type="Ensembl" id="ENSFALP00000028135.1"/>
    </source>
</evidence>
<keyword evidence="4" id="KW-0067">ATP-binding</keyword>
<evidence type="ECO:0000256" key="3">
    <source>
        <dbReference type="ARBA" id="ARBA00022806"/>
    </source>
</evidence>
<sequence>MTSSRRRSPAQVKPGDVTHTLTCNSPVPAGYDVIAQAMTSSRRRSPAQVKPGDVTHTLTCNSPVPAGYDVIAQAQSGTGKTATFAISILQQVELELKATQALVLAPTRELAQQYKPVQPSPNQYNPNPDWSKPV</sequence>
<evidence type="ECO:0000256" key="5">
    <source>
        <dbReference type="SAM" id="MobiDB-lite"/>
    </source>
</evidence>
<evidence type="ECO:0000313" key="8">
    <source>
        <dbReference type="Proteomes" id="UP000016665"/>
    </source>
</evidence>
<keyword evidence="2" id="KW-0378">Hydrolase</keyword>
<dbReference type="Gene3D" id="3.40.50.300">
    <property type="entry name" value="P-loop containing nucleotide triphosphate hydrolases"/>
    <property type="match status" value="1"/>
</dbReference>
<evidence type="ECO:0000256" key="1">
    <source>
        <dbReference type="ARBA" id="ARBA00022741"/>
    </source>
</evidence>
<dbReference type="Ensembl" id="ENSFALT00000032563.1">
    <property type="protein sequence ID" value="ENSFALP00000028135.1"/>
    <property type="gene ID" value="ENSFALG00000023989.1"/>
</dbReference>
<dbReference type="InterPro" id="IPR014001">
    <property type="entry name" value="Helicase_ATP-bd"/>
</dbReference>
<dbReference type="GO" id="GO:0016787">
    <property type="term" value="F:hydrolase activity"/>
    <property type="evidence" value="ECO:0007669"/>
    <property type="project" value="UniProtKB-KW"/>
</dbReference>
<keyword evidence="8" id="KW-1185">Reference proteome</keyword>
<accession>A0A803VZH9</accession>
<evidence type="ECO:0000256" key="2">
    <source>
        <dbReference type="ARBA" id="ARBA00022801"/>
    </source>
</evidence>
<feature type="domain" description="Helicase ATP-binding" evidence="6">
    <location>
        <begin position="61"/>
        <end position="134"/>
    </location>
</feature>
<evidence type="ECO:0000256" key="4">
    <source>
        <dbReference type="ARBA" id="ARBA00022840"/>
    </source>
</evidence>
<dbReference type="Pfam" id="PF00270">
    <property type="entry name" value="DEAD"/>
    <property type="match status" value="1"/>
</dbReference>